<name>A0A8S1LA09_PARPR</name>
<feature type="region of interest" description="Disordered" evidence="1">
    <location>
        <begin position="1"/>
        <end position="23"/>
    </location>
</feature>
<dbReference type="Proteomes" id="UP000688137">
    <property type="component" value="Unassembled WGS sequence"/>
</dbReference>
<gene>
    <name evidence="2" type="ORF">PPRIM_AZ9-3.1.T0330276</name>
</gene>
<keyword evidence="3" id="KW-1185">Reference proteome</keyword>
<organism evidence="2 3">
    <name type="scientific">Paramecium primaurelia</name>
    <dbReference type="NCBI Taxonomy" id="5886"/>
    <lineage>
        <taxon>Eukaryota</taxon>
        <taxon>Sar</taxon>
        <taxon>Alveolata</taxon>
        <taxon>Ciliophora</taxon>
        <taxon>Intramacronucleata</taxon>
        <taxon>Oligohymenophorea</taxon>
        <taxon>Peniculida</taxon>
        <taxon>Parameciidae</taxon>
        <taxon>Paramecium</taxon>
    </lineage>
</organism>
<evidence type="ECO:0000256" key="1">
    <source>
        <dbReference type="SAM" id="MobiDB-lite"/>
    </source>
</evidence>
<evidence type="ECO:0000313" key="3">
    <source>
        <dbReference type="Proteomes" id="UP000688137"/>
    </source>
</evidence>
<proteinExistence type="predicted"/>
<accession>A0A8S1LA09</accession>
<sequence>MENKKEIKDQEKQKPIEKSKSLVPMLDKEDIETLKSQLQKYEDLKQKYNL</sequence>
<dbReference type="AlphaFoldDB" id="A0A8S1LA09"/>
<evidence type="ECO:0000313" key="2">
    <source>
        <dbReference type="EMBL" id="CAD8062672.1"/>
    </source>
</evidence>
<dbReference type="EMBL" id="CAJJDM010000032">
    <property type="protein sequence ID" value="CAD8062672.1"/>
    <property type="molecule type" value="Genomic_DNA"/>
</dbReference>
<dbReference type="OMA" id="QLQKYEY"/>
<reference evidence="2" key="1">
    <citation type="submission" date="2021-01" db="EMBL/GenBank/DDBJ databases">
        <authorList>
            <consortium name="Genoscope - CEA"/>
            <person name="William W."/>
        </authorList>
    </citation>
    <scope>NUCLEOTIDE SEQUENCE</scope>
</reference>
<protein>
    <submittedName>
        <fullName evidence="2">Uncharacterized protein</fullName>
    </submittedName>
</protein>
<comment type="caution">
    <text evidence="2">The sequence shown here is derived from an EMBL/GenBank/DDBJ whole genome shotgun (WGS) entry which is preliminary data.</text>
</comment>